<evidence type="ECO:0000313" key="2">
    <source>
        <dbReference type="Proteomes" id="UP000095284"/>
    </source>
</evidence>
<evidence type="ECO:0000313" key="3">
    <source>
        <dbReference type="WBParaSite" id="BXY_0972000.1"/>
    </source>
</evidence>
<evidence type="ECO:0000256" key="1">
    <source>
        <dbReference type="SAM" id="MobiDB-lite"/>
    </source>
</evidence>
<feature type="region of interest" description="Disordered" evidence="1">
    <location>
        <begin position="46"/>
        <end position="86"/>
    </location>
</feature>
<proteinExistence type="predicted"/>
<dbReference type="WBParaSite" id="BXY_0972000.1">
    <property type="protein sequence ID" value="BXY_0972000.1"/>
    <property type="gene ID" value="BXY_0972000"/>
</dbReference>
<protein>
    <submittedName>
        <fullName evidence="3">Uncharacterized protein</fullName>
    </submittedName>
</protein>
<feature type="compositionally biased region" description="Polar residues" evidence="1">
    <location>
        <begin position="60"/>
        <end position="74"/>
    </location>
</feature>
<name>A0A1I7S9M3_BURXY</name>
<reference evidence="3" key="1">
    <citation type="submission" date="2016-11" db="UniProtKB">
        <authorList>
            <consortium name="WormBaseParasite"/>
        </authorList>
    </citation>
    <scope>IDENTIFICATION</scope>
</reference>
<accession>A0A1I7S9M3</accession>
<sequence>MQRVDTREYRICDLVHVHLLSKLFIFSKRCLFYILFFKENMDTIPTNDQHGHASAPPAYQESNVHHNPSYQPDTGHSYGFSHPDAHGFDAGHASGHGGY</sequence>
<dbReference type="AlphaFoldDB" id="A0A1I7S9M3"/>
<organism evidence="2 3">
    <name type="scientific">Bursaphelenchus xylophilus</name>
    <name type="common">Pinewood nematode worm</name>
    <name type="synonym">Aphelenchoides xylophilus</name>
    <dbReference type="NCBI Taxonomy" id="6326"/>
    <lineage>
        <taxon>Eukaryota</taxon>
        <taxon>Metazoa</taxon>
        <taxon>Ecdysozoa</taxon>
        <taxon>Nematoda</taxon>
        <taxon>Chromadorea</taxon>
        <taxon>Rhabditida</taxon>
        <taxon>Tylenchina</taxon>
        <taxon>Tylenchomorpha</taxon>
        <taxon>Aphelenchoidea</taxon>
        <taxon>Aphelenchoididae</taxon>
        <taxon>Bursaphelenchus</taxon>
    </lineage>
</organism>
<dbReference type="Proteomes" id="UP000095284">
    <property type="component" value="Unplaced"/>
</dbReference>